<evidence type="ECO:0000313" key="2">
    <source>
        <dbReference type="Proteomes" id="UP001054945"/>
    </source>
</evidence>
<feature type="non-terminal residue" evidence="1">
    <location>
        <position position="1"/>
    </location>
</feature>
<comment type="caution">
    <text evidence="1">The sequence shown here is derived from an EMBL/GenBank/DDBJ whole genome shotgun (WGS) entry which is preliminary data.</text>
</comment>
<keyword evidence="2" id="KW-1185">Reference proteome</keyword>
<dbReference type="Proteomes" id="UP001054945">
    <property type="component" value="Unassembled WGS sequence"/>
</dbReference>
<dbReference type="AlphaFoldDB" id="A0AAV4TTP3"/>
<dbReference type="EMBL" id="BPLR01011726">
    <property type="protein sequence ID" value="GIY48549.1"/>
    <property type="molecule type" value="Genomic_DNA"/>
</dbReference>
<reference evidence="1 2" key="1">
    <citation type="submission" date="2021-06" db="EMBL/GenBank/DDBJ databases">
        <title>Caerostris extrusa draft genome.</title>
        <authorList>
            <person name="Kono N."/>
            <person name="Arakawa K."/>
        </authorList>
    </citation>
    <scope>NUCLEOTIDE SEQUENCE [LARGE SCALE GENOMIC DNA]</scope>
</reference>
<accession>A0AAV4TTP3</accession>
<name>A0AAV4TTP3_CAEEX</name>
<organism evidence="1 2">
    <name type="scientific">Caerostris extrusa</name>
    <name type="common">Bark spider</name>
    <name type="synonym">Caerostris bankana</name>
    <dbReference type="NCBI Taxonomy" id="172846"/>
    <lineage>
        <taxon>Eukaryota</taxon>
        <taxon>Metazoa</taxon>
        <taxon>Ecdysozoa</taxon>
        <taxon>Arthropoda</taxon>
        <taxon>Chelicerata</taxon>
        <taxon>Arachnida</taxon>
        <taxon>Araneae</taxon>
        <taxon>Araneomorphae</taxon>
        <taxon>Entelegynae</taxon>
        <taxon>Araneoidea</taxon>
        <taxon>Araneidae</taxon>
        <taxon>Caerostris</taxon>
    </lineage>
</organism>
<protein>
    <submittedName>
        <fullName evidence="1">Uncharacterized protein</fullName>
    </submittedName>
</protein>
<evidence type="ECO:0000313" key="1">
    <source>
        <dbReference type="EMBL" id="GIY48549.1"/>
    </source>
</evidence>
<gene>
    <name evidence="1" type="ORF">CEXT_212611</name>
</gene>
<proteinExistence type="predicted"/>
<sequence>GLPNGRITPFEYRDGVCLSLVTRLAGAWHSPSTYLVGLNVTIFDQKVLEFPQLLELGQKEGIAESDMIERELVPHCFHQLDSEIKKLIGSNQFGYLLNLLCMTPSDGDGFYTRFIKFKSC</sequence>